<dbReference type="SUPFAM" id="SSF51206">
    <property type="entry name" value="cAMP-binding domain-like"/>
    <property type="match status" value="1"/>
</dbReference>
<protein>
    <submittedName>
        <fullName evidence="2">cAMP-binding domain of CRP or a regulatory subunit of cAMP-dependent protein kinases</fullName>
    </submittedName>
</protein>
<dbReference type="InterPro" id="IPR014710">
    <property type="entry name" value="RmlC-like_jellyroll"/>
</dbReference>
<accession>A0A1I2J5F3</accession>
<dbReference type="InterPro" id="IPR018490">
    <property type="entry name" value="cNMP-bd_dom_sf"/>
</dbReference>
<dbReference type="EMBL" id="FONW01000007">
    <property type="protein sequence ID" value="SFF47941.1"/>
    <property type="molecule type" value="Genomic_DNA"/>
</dbReference>
<dbReference type="Gene3D" id="2.60.120.10">
    <property type="entry name" value="Jelly Rolls"/>
    <property type="match status" value="1"/>
</dbReference>
<dbReference type="InterPro" id="IPR000595">
    <property type="entry name" value="cNMP-bd_dom"/>
</dbReference>
<proteinExistence type="predicted"/>
<dbReference type="RefSeq" id="WP_093920440.1">
    <property type="nucleotide sequence ID" value="NZ_FONW01000007.1"/>
</dbReference>
<dbReference type="AlphaFoldDB" id="A0A1I2J5F3"/>
<sequence length="188" mass="22329">MGHIREYYEKIIKLQESEWEFIASHFEKREFDKHEIITPKGETENFLSFIETGIVRFYIPNEESELTFNFSFHKEFTCAYDSFLTQTPSEYELQALTKTVAWQISYDNLQKVYAQTQAGNYLGRFASEKLFLSKSKREIALLKYNAKERYLQLFSEQPNILRFIPLKYIASYIGVTPQALSRIRRQIS</sequence>
<dbReference type="GO" id="GO:0016301">
    <property type="term" value="F:kinase activity"/>
    <property type="evidence" value="ECO:0007669"/>
    <property type="project" value="UniProtKB-KW"/>
</dbReference>
<evidence type="ECO:0000313" key="3">
    <source>
        <dbReference type="Proteomes" id="UP000198964"/>
    </source>
</evidence>
<dbReference type="STRING" id="655355.SAMN05216283_107105"/>
<evidence type="ECO:0000313" key="2">
    <source>
        <dbReference type="EMBL" id="SFF47941.1"/>
    </source>
</evidence>
<organism evidence="2 3">
    <name type="scientific">Sunxiuqinia elliptica</name>
    <dbReference type="NCBI Taxonomy" id="655355"/>
    <lineage>
        <taxon>Bacteria</taxon>
        <taxon>Pseudomonadati</taxon>
        <taxon>Bacteroidota</taxon>
        <taxon>Bacteroidia</taxon>
        <taxon>Marinilabiliales</taxon>
        <taxon>Prolixibacteraceae</taxon>
        <taxon>Sunxiuqinia</taxon>
    </lineage>
</organism>
<evidence type="ECO:0000259" key="1">
    <source>
        <dbReference type="Pfam" id="PF00027"/>
    </source>
</evidence>
<dbReference type="Proteomes" id="UP000198964">
    <property type="component" value="Unassembled WGS sequence"/>
</dbReference>
<keyword evidence="2" id="KW-0418">Kinase</keyword>
<reference evidence="2 3" key="1">
    <citation type="submission" date="2016-10" db="EMBL/GenBank/DDBJ databases">
        <authorList>
            <person name="de Groot N.N."/>
        </authorList>
    </citation>
    <scope>NUCLEOTIDE SEQUENCE [LARGE SCALE GENOMIC DNA]</scope>
    <source>
        <strain evidence="2 3">CGMCC 1.9156</strain>
    </source>
</reference>
<keyword evidence="3" id="KW-1185">Reference proteome</keyword>
<dbReference type="Pfam" id="PF00027">
    <property type="entry name" value="cNMP_binding"/>
    <property type="match status" value="1"/>
</dbReference>
<keyword evidence="2" id="KW-0808">Transferase</keyword>
<feature type="domain" description="Cyclic nucleotide-binding" evidence="1">
    <location>
        <begin position="29"/>
        <end position="115"/>
    </location>
</feature>
<dbReference type="CDD" id="cd00038">
    <property type="entry name" value="CAP_ED"/>
    <property type="match status" value="1"/>
</dbReference>
<name>A0A1I2J5F3_9BACT</name>
<gene>
    <name evidence="2" type="ORF">SAMN05216283_107105</name>
</gene>